<dbReference type="Proteomes" id="UP000325302">
    <property type="component" value="Unassembled WGS sequence"/>
</dbReference>
<accession>A0A5A9W3W0</accession>
<dbReference type="InterPro" id="IPR027396">
    <property type="entry name" value="DsrEFH-like"/>
</dbReference>
<comment type="caution">
    <text evidence="5">The sequence shown here is derived from an EMBL/GenBank/DDBJ whole genome shotgun (WGS) entry which is preliminary data.</text>
</comment>
<dbReference type="AlphaFoldDB" id="A0A5A9W3W0"/>
<dbReference type="Gene3D" id="3.40.1260.10">
    <property type="entry name" value="DsrEFH-like"/>
    <property type="match status" value="1"/>
</dbReference>
<dbReference type="OrthoDB" id="9787483at2"/>
<dbReference type="GO" id="GO:1990228">
    <property type="term" value="C:sulfurtransferase complex"/>
    <property type="evidence" value="ECO:0007669"/>
    <property type="project" value="TreeGrafter"/>
</dbReference>
<dbReference type="PANTHER" id="PTHR34874">
    <property type="entry name" value="PROTEIN YCHN"/>
    <property type="match status" value="1"/>
</dbReference>
<dbReference type="NCBIfam" id="TIGR03012">
    <property type="entry name" value="sulf_tusD_dsrE"/>
    <property type="match status" value="1"/>
</dbReference>
<dbReference type="PANTHER" id="PTHR34874:SF3">
    <property type="entry name" value="SULFURTRANSFERASE TUSD"/>
    <property type="match status" value="1"/>
</dbReference>
<keyword evidence="6" id="KW-1185">Reference proteome</keyword>
<dbReference type="GO" id="GO:0002143">
    <property type="term" value="P:tRNA wobble position uridine thiolation"/>
    <property type="evidence" value="ECO:0007669"/>
    <property type="project" value="TreeGrafter"/>
</dbReference>
<dbReference type="FunFam" id="3.40.1260.10:FF:000001">
    <property type="entry name" value="Sulfurtransferase TusD"/>
    <property type="match status" value="1"/>
</dbReference>
<gene>
    <name evidence="5" type="primary">tusD</name>
    <name evidence="5" type="ORF">E1H14_05555</name>
</gene>
<name>A0A5A9W3W0_9GAMM</name>
<reference evidence="5 6" key="1">
    <citation type="submission" date="2019-03" db="EMBL/GenBank/DDBJ databases">
        <title>Nitrincola sp. nov. isolated from an Indian soda lake.</title>
        <authorList>
            <person name="Joshi A."/>
            <person name="Thite S.V."/>
            <person name="Joseph N."/>
            <person name="Dhotre D."/>
            <person name="Moorthy M."/>
            <person name="Shouche Y.S."/>
        </authorList>
    </citation>
    <scope>NUCLEOTIDE SEQUENCE [LARGE SCALE GENOMIC DNA]</scope>
    <source>
        <strain evidence="5 6">MEB193</strain>
    </source>
</reference>
<keyword evidence="4 5" id="KW-0808">Transferase</keyword>
<comment type="subcellular location">
    <subcellularLocation>
        <location evidence="1">Cytoplasm</location>
    </subcellularLocation>
</comment>
<dbReference type="RefSeq" id="WP_149390453.1">
    <property type="nucleotide sequence ID" value="NZ_SMRS01000003.1"/>
</dbReference>
<dbReference type="EC" id="2.8.1.-" evidence="5"/>
<dbReference type="GO" id="GO:0016783">
    <property type="term" value="F:sulfurtransferase activity"/>
    <property type="evidence" value="ECO:0007669"/>
    <property type="project" value="InterPro"/>
</dbReference>
<comment type="similarity">
    <text evidence="2">Belongs to the DsrE/TusD family.</text>
</comment>
<keyword evidence="3" id="KW-0963">Cytoplasm</keyword>
<evidence type="ECO:0000313" key="5">
    <source>
        <dbReference type="EMBL" id="KAA0875446.1"/>
    </source>
</evidence>
<evidence type="ECO:0000313" key="6">
    <source>
        <dbReference type="Proteomes" id="UP000325302"/>
    </source>
</evidence>
<dbReference type="Pfam" id="PF02635">
    <property type="entry name" value="DsrE"/>
    <property type="match status" value="1"/>
</dbReference>
<dbReference type="InterPro" id="IPR017463">
    <property type="entry name" value="Sulphur_relay_TusD/DsrE"/>
</dbReference>
<organism evidence="5 6">
    <name type="scientific">Nitrincola tapanii</name>
    <dbReference type="NCBI Taxonomy" id="1708751"/>
    <lineage>
        <taxon>Bacteria</taxon>
        <taxon>Pseudomonadati</taxon>
        <taxon>Pseudomonadota</taxon>
        <taxon>Gammaproteobacteria</taxon>
        <taxon>Oceanospirillales</taxon>
        <taxon>Oceanospirillaceae</taxon>
        <taxon>Nitrincola</taxon>
    </lineage>
</organism>
<dbReference type="GO" id="GO:0097163">
    <property type="term" value="F:sulfur carrier activity"/>
    <property type="evidence" value="ECO:0007669"/>
    <property type="project" value="TreeGrafter"/>
</dbReference>
<protein>
    <submittedName>
        <fullName evidence="5">Sulfurtransferase complex subunit TusD</fullName>
        <ecNumber evidence="5">2.8.1.-</ecNumber>
    </submittedName>
</protein>
<dbReference type="EMBL" id="SMRS01000003">
    <property type="protein sequence ID" value="KAA0875446.1"/>
    <property type="molecule type" value="Genomic_DNA"/>
</dbReference>
<evidence type="ECO:0000256" key="3">
    <source>
        <dbReference type="ARBA" id="ARBA00022490"/>
    </source>
</evidence>
<evidence type="ECO:0000256" key="2">
    <source>
        <dbReference type="ARBA" id="ARBA00007067"/>
    </source>
</evidence>
<evidence type="ECO:0000256" key="1">
    <source>
        <dbReference type="ARBA" id="ARBA00004496"/>
    </source>
</evidence>
<dbReference type="InterPro" id="IPR003787">
    <property type="entry name" value="Sulphur_relay_DsrE/F-like"/>
</dbReference>
<evidence type="ECO:0000256" key="4">
    <source>
        <dbReference type="ARBA" id="ARBA00022679"/>
    </source>
</evidence>
<dbReference type="SUPFAM" id="SSF75169">
    <property type="entry name" value="DsrEFH-like"/>
    <property type="match status" value="1"/>
</dbReference>
<sequence>MRFSLIIQASPLQQQAASTALRFAQALLSSGHQLHRVFFYRDGVYTALNSSCTPSDELNLPDAWQAFARAHEIDLVVCIAAGVRRGVISEEEAHRYGKHTATLAAEFDLSGLGQLIEATLVSDRIVTFGGRA</sequence>
<dbReference type="NCBIfam" id="NF001237">
    <property type="entry name" value="PRK00207.1"/>
    <property type="match status" value="1"/>
</dbReference>
<proteinExistence type="inferred from homology"/>